<evidence type="ECO:0000313" key="2">
    <source>
        <dbReference type="Proteomes" id="UP001196413"/>
    </source>
</evidence>
<evidence type="ECO:0000313" key="1">
    <source>
        <dbReference type="EMBL" id="KAJ1346424.1"/>
    </source>
</evidence>
<name>A0AAD5MLU7_PARTN</name>
<comment type="caution">
    <text evidence="1">The sequence shown here is derived from an EMBL/GenBank/DDBJ whole genome shotgun (WGS) entry which is preliminary data.</text>
</comment>
<organism evidence="1 2">
    <name type="scientific">Parelaphostrongylus tenuis</name>
    <name type="common">Meningeal worm</name>
    <dbReference type="NCBI Taxonomy" id="148309"/>
    <lineage>
        <taxon>Eukaryota</taxon>
        <taxon>Metazoa</taxon>
        <taxon>Ecdysozoa</taxon>
        <taxon>Nematoda</taxon>
        <taxon>Chromadorea</taxon>
        <taxon>Rhabditida</taxon>
        <taxon>Rhabditina</taxon>
        <taxon>Rhabditomorpha</taxon>
        <taxon>Strongyloidea</taxon>
        <taxon>Metastrongylidae</taxon>
        <taxon>Parelaphostrongylus</taxon>
    </lineage>
</organism>
<proteinExistence type="predicted"/>
<gene>
    <name evidence="1" type="ORF">KIN20_001203</name>
</gene>
<dbReference type="EMBL" id="JAHQIW010000170">
    <property type="protein sequence ID" value="KAJ1346424.1"/>
    <property type="molecule type" value="Genomic_DNA"/>
</dbReference>
<reference evidence="1" key="1">
    <citation type="submission" date="2021-06" db="EMBL/GenBank/DDBJ databases">
        <title>Parelaphostrongylus tenuis whole genome reference sequence.</title>
        <authorList>
            <person name="Garwood T.J."/>
            <person name="Larsen P.A."/>
            <person name="Fountain-Jones N.M."/>
            <person name="Garbe J.R."/>
            <person name="Macchietto M.G."/>
            <person name="Kania S.A."/>
            <person name="Gerhold R.W."/>
            <person name="Richards J.E."/>
            <person name="Wolf T.M."/>
        </authorList>
    </citation>
    <scope>NUCLEOTIDE SEQUENCE</scope>
    <source>
        <strain evidence="1">MNPRO001-30</strain>
        <tissue evidence="1">Meninges</tissue>
    </source>
</reference>
<dbReference type="Proteomes" id="UP001196413">
    <property type="component" value="Unassembled WGS sequence"/>
</dbReference>
<accession>A0AAD5MLU7</accession>
<dbReference type="AlphaFoldDB" id="A0AAD5MLU7"/>
<sequence length="116" mass="12922">MDEVDYVEIIVKIPTCSRRREKCSYVIETHTKRAWSEMATNGRLVVRTKVRSTHWIMSTNRLAGTCEFADHFGVTPCNSPAGGQPPSVPPRLHRVQQNSTYAIAVVGVINAHNASD</sequence>
<protein>
    <submittedName>
        <fullName evidence="1">Uncharacterized protein</fullName>
    </submittedName>
</protein>
<keyword evidence="2" id="KW-1185">Reference proteome</keyword>